<organism evidence="1 2">
    <name type="scientific">Candidatus Faecalibacterium gallistercoris</name>
    <dbReference type="NCBI Taxonomy" id="2838579"/>
    <lineage>
        <taxon>Bacteria</taxon>
        <taxon>Bacillati</taxon>
        <taxon>Bacillota</taxon>
        <taxon>Clostridia</taxon>
        <taxon>Eubacteriales</taxon>
        <taxon>Oscillospiraceae</taxon>
        <taxon>Faecalibacterium</taxon>
    </lineage>
</organism>
<dbReference type="AlphaFoldDB" id="A0A9D2JNE9"/>
<dbReference type="EMBL" id="DXBJ01000054">
    <property type="protein sequence ID" value="HIZ58438.1"/>
    <property type="molecule type" value="Genomic_DNA"/>
</dbReference>
<gene>
    <name evidence="1" type="ORF">H9725_07650</name>
</gene>
<protein>
    <submittedName>
        <fullName evidence="1">Uncharacterized protein</fullName>
    </submittedName>
</protein>
<accession>A0A9D2JNE9</accession>
<evidence type="ECO:0000313" key="2">
    <source>
        <dbReference type="Proteomes" id="UP000824065"/>
    </source>
</evidence>
<reference evidence="1" key="2">
    <citation type="submission" date="2021-04" db="EMBL/GenBank/DDBJ databases">
        <authorList>
            <person name="Gilroy R."/>
        </authorList>
    </citation>
    <scope>NUCLEOTIDE SEQUENCE</scope>
    <source>
        <strain evidence="1">ChiBcec16-3735</strain>
    </source>
</reference>
<sequence length="112" mass="12579">HSARNRLRPVNYSFGIFKCSLHFKRFRYKYSILFNFQGPAFVGRLTGDLLIVAPRGGFVKHFFHLFSSDAEALCSFTGLSAGASRRALAYSTTFSAPCQPLFSTFFGFDQTS</sequence>
<reference evidence="1" key="1">
    <citation type="journal article" date="2021" name="PeerJ">
        <title>Extensive microbial diversity within the chicken gut microbiome revealed by metagenomics and culture.</title>
        <authorList>
            <person name="Gilroy R."/>
            <person name="Ravi A."/>
            <person name="Getino M."/>
            <person name="Pursley I."/>
            <person name="Horton D.L."/>
            <person name="Alikhan N.F."/>
            <person name="Baker D."/>
            <person name="Gharbi K."/>
            <person name="Hall N."/>
            <person name="Watson M."/>
            <person name="Adriaenssens E.M."/>
            <person name="Foster-Nyarko E."/>
            <person name="Jarju S."/>
            <person name="Secka A."/>
            <person name="Antonio M."/>
            <person name="Oren A."/>
            <person name="Chaudhuri R.R."/>
            <person name="La Ragione R."/>
            <person name="Hildebrand F."/>
            <person name="Pallen M.J."/>
        </authorList>
    </citation>
    <scope>NUCLEOTIDE SEQUENCE</scope>
    <source>
        <strain evidence="1">ChiBcec16-3735</strain>
    </source>
</reference>
<dbReference type="Proteomes" id="UP000824065">
    <property type="component" value="Unassembled WGS sequence"/>
</dbReference>
<comment type="caution">
    <text evidence="1">The sequence shown here is derived from an EMBL/GenBank/DDBJ whole genome shotgun (WGS) entry which is preliminary data.</text>
</comment>
<feature type="non-terminal residue" evidence="1">
    <location>
        <position position="1"/>
    </location>
</feature>
<name>A0A9D2JNE9_9FIRM</name>
<proteinExistence type="predicted"/>
<evidence type="ECO:0000313" key="1">
    <source>
        <dbReference type="EMBL" id="HIZ58438.1"/>
    </source>
</evidence>